<keyword evidence="2" id="KW-0548">Nucleotidyltransferase</keyword>
<dbReference type="SUPFAM" id="SSF140931">
    <property type="entry name" value="Fic-like"/>
    <property type="match status" value="1"/>
</dbReference>
<evidence type="ECO:0000256" key="6">
    <source>
        <dbReference type="ARBA" id="ARBA00047939"/>
    </source>
</evidence>
<dbReference type="Proteomes" id="UP000609530">
    <property type="component" value="Unassembled WGS sequence"/>
</dbReference>
<comment type="catalytic activity">
    <reaction evidence="7">
        <text>L-tyrosyl-[protein] + ATP = O-(5'-adenylyl)-L-tyrosyl-[protein] + diphosphate</text>
        <dbReference type="Rhea" id="RHEA:54288"/>
        <dbReference type="Rhea" id="RHEA-COMP:10136"/>
        <dbReference type="Rhea" id="RHEA-COMP:13846"/>
        <dbReference type="ChEBI" id="CHEBI:30616"/>
        <dbReference type="ChEBI" id="CHEBI:33019"/>
        <dbReference type="ChEBI" id="CHEBI:46858"/>
        <dbReference type="ChEBI" id="CHEBI:83624"/>
        <dbReference type="EC" id="2.7.7.108"/>
    </reaction>
</comment>
<evidence type="ECO:0000256" key="3">
    <source>
        <dbReference type="ARBA" id="ARBA00022741"/>
    </source>
</evidence>
<organism evidence="9 10">
    <name type="scientific">Pseudomonas oryzicola</name>
    <dbReference type="NCBI Taxonomy" id="485876"/>
    <lineage>
        <taxon>Bacteria</taxon>
        <taxon>Pseudomonadati</taxon>
        <taxon>Pseudomonadota</taxon>
        <taxon>Gammaproteobacteria</taxon>
        <taxon>Pseudomonadales</taxon>
        <taxon>Pseudomonadaceae</taxon>
        <taxon>Pseudomonas</taxon>
    </lineage>
</organism>
<evidence type="ECO:0000256" key="2">
    <source>
        <dbReference type="ARBA" id="ARBA00022695"/>
    </source>
</evidence>
<evidence type="ECO:0000313" key="9">
    <source>
        <dbReference type="EMBL" id="MBV4493436.1"/>
    </source>
</evidence>
<proteinExistence type="predicted"/>
<evidence type="ECO:0000256" key="5">
    <source>
        <dbReference type="ARBA" id="ARBA00034531"/>
    </source>
</evidence>
<keyword evidence="10" id="KW-1185">Reference proteome</keyword>
<dbReference type="RefSeq" id="WP_186678250.1">
    <property type="nucleotide sequence ID" value="NZ_JABWRZ020000003.1"/>
</dbReference>
<dbReference type="Pfam" id="PF02661">
    <property type="entry name" value="Fic"/>
    <property type="match status" value="1"/>
</dbReference>
<keyword evidence="1" id="KW-0808">Transferase</keyword>
<comment type="caution">
    <text evidence="9">The sequence shown here is derived from an EMBL/GenBank/DDBJ whole genome shotgun (WGS) entry which is preliminary data.</text>
</comment>
<dbReference type="EC" id="2.7.7.108" evidence="5"/>
<protein>
    <recommendedName>
        <fullName evidence="5">protein adenylyltransferase</fullName>
        <ecNumber evidence="5">2.7.7.108</ecNumber>
    </recommendedName>
</protein>
<name>A0ABS6QH39_9PSED</name>
<dbReference type="InterPro" id="IPR036597">
    <property type="entry name" value="Fido-like_dom_sf"/>
</dbReference>
<evidence type="ECO:0000256" key="7">
    <source>
        <dbReference type="ARBA" id="ARBA00048696"/>
    </source>
</evidence>
<gene>
    <name evidence="9" type="ORF">HU760_022905</name>
</gene>
<evidence type="ECO:0000313" key="10">
    <source>
        <dbReference type="Proteomes" id="UP000609530"/>
    </source>
</evidence>
<evidence type="ECO:0000256" key="4">
    <source>
        <dbReference type="ARBA" id="ARBA00022840"/>
    </source>
</evidence>
<dbReference type="PANTHER" id="PTHR39560">
    <property type="entry name" value="PROTEIN ADENYLYLTRANSFERASE FIC-RELATED"/>
    <property type="match status" value="1"/>
</dbReference>
<dbReference type="Gene3D" id="1.10.3290.10">
    <property type="entry name" value="Fido-like domain"/>
    <property type="match status" value="1"/>
</dbReference>
<dbReference type="PROSITE" id="PS51459">
    <property type="entry name" value="FIDO"/>
    <property type="match status" value="1"/>
</dbReference>
<dbReference type="InterPro" id="IPR003812">
    <property type="entry name" value="Fido"/>
</dbReference>
<comment type="catalytic activity">
    <reaction evidence="6">
        <text>L-threonyl-[protein] + ATP = 3-O-(5'-adenylyl)-L-threonyl-[protein] + diphosphate</text>
        <dbReference type="Rhea" id="RHEA:54292"/>
        <dbReference type="Rhea" id="RHEA-COMP:11060"/>
        <dbReference type="Rhea" id="RHEA-COMP:13847"/>
        <dbReference type="ChEBI" id="CHEBI:30013"/>
        <dbReference type="ChEBI" id="CHEBI:30616"/>
        <dbReference type="ChEBI" id="CHEBI:33019"/>
        <dbReference type="ChEBI" id="CHEBI:138113"/>
        <dbReference type="EC" id="2.7.7.108"/>
    </reaction>
</comment>
<feature type="domain" description="Fido" evidence="8">
    <location>
        <begin position="55"/>
        <end position="192"/>
    </location>
</feature>
<evidence type="ECO:0000256" key="1">
    <source>
        <dbReference type="ARBA" id="ARBA00022679"/>
    </source>
</evidence>
<dbReference type="EMBL" id="JABWRZ020000003">
    <property type="protein sequence ID" value="MBV4493436.1"/>
    <property type="molecule type" value="Genomic_DNA"/>
</dbReference>
<sequence length="206" mass="23398">MSVDKYGVNQDPACYPGTDVLINLLNLQDADDLAEAERYLTQTAAAQLEFIQPPYDIDTLKQIHRHLFCHVYSWAGEIRTVKISKGESQFCVPERIEPEAAKEFRKMAHAGWFEGYPRHSLVVAVAESYGTLNVAHPFREGNGRTQRILFEWLIVNAGFEITWGMVDQQEWIEANIRSCQGDDSHLEHVFSRCIGAPIQEGDDNCL</sequence>
<accession>A0ABS6QH39</accession>
<dbReference type="PANTHER" id="PTHR39560:SF1">
    <property type="entry name" value="PROTEIN ADENYLYLTRANSFERASE FIC-RELATED"/>
    <property type="match status" value="1"/>
</dbReference>
<reference evidence="9 10" key="1">
    <citation type="journal article" date="2020" name="Microorganisms">
        <title>Reliable Identification of Environmental Pseudomonas Isolates Using the rpoD Gene.</title>
        <authorList>
            <consortium name="The Broad Institute Genome Sequencing Platform"/>
            <person name="Girard L."/>
            <person name="Lood C."/>
            <person name="Rokni-Zadeh H."/>
            <person name="van Noort V."/>
            <person name="Lavigne R."/>
            <person name="De Mot R."/>
        </authorList>
    </citation>
    <scope>NUCLEOTIDE SEQUENCE [LARGE SCALE GENOMIC DNA]</scope>
    <source>
        <strain evidence="9 10">RD9SR1</strain>
    </source>
</reference>
<keyword evidence="3" id="KW-0547">Nucleotide-binding</keyword>
<evidence type="ECO:0000259" key="8">
    <source>
        <dbReference type="PROSITE" id="PS51459"/>
    </source>
</evidence>
<keyword evidence="4" id="KW-0067">ATP-binding</keyword>